<keyword evidence="7 8" id="KW-0472">Membrane</keyword>
<keyword evidence="3 8" id="KW-0813">Transport</keyword>
<evidence type="ECO:0000313" key="10">
    <source>
        <dbReference type="EMBL" id="EFV95089.1"/>
    </source>
</evidence>
<dbReference type="PANTHER" id="PTHR34295:SF4">
    <property type="entry name" value="BIOTIN TRANSPORTER BIOY-RELATED"/>
    <property type="match status" value="1"/>
</dbReference>
<evidence type="ECO:0000256" key="6">
    <source>
        <dbReference type="ARBA" id="ARBA00022989"/>
    </source>
</evidence>
<gene>
    <name evidence="10" type="ORF">HMPREF0551_1047</name>
</gene>
<keyword evidence="11" id="KW-1185">Reference proteome</keyword>
<evidence type="ECO:0000256" key="5">
    <source>
        <dbReference type="ARBA" id="ARBA00022692"/>
    </source>
</evidence>
<accession>E7RWI5</accession>
<feature type="transmembrane region" description="Helical" evidence="9">
    <location>
        <begin position="36"/>
        <end position="55"/>
    </location>
</feature>
<feature type="transmembrane region" description="Helical" evidence="9">
    <location>
        <begin position="125"/>
        <end position="149"/>
    </location>
</feature>
<feature type="transmembrane region" description="Helical" evidence="9">
    <location>
        <begin position="92"/>
        <end position="113"/>
    </location>
</feature>
<dbReference type="AlphaFoldDB" id="E7RWI5"/>
<dbReference type="Pfam" id="PF02632">
    <property type="entry name" value="BioY"/>
    <property type="match status" value="1"/>
</dbReference>
<dbReference type="eggNOG" id="COG1268">
    <property type="taxonomic scope" value="Bacteria"/>
</dbReference>
<dbReference type="GO" id="GO:0015225">
    <property type="term" value="F:biotin transmembrane transporter activity"/>
    <property type="evidence" value="ECO:0007669"/>
    <property type="project" value="UniProtKB-UniRule"/>
</dbReference>
<evidence type="ECO:0000256" key="1">
    <source>
        <dbReference type="ARBA" id="ARBA00004651"/>
    </source>
</evidence>
<dbReference type="Proteomes" id="UP000011021">
    <property type="component" value="Unassembled WGS sequence"/>
</dbReference>
<evidence type="ECO:0000256" key="2">
    <source>
        <dbReference type="ARBA" id="ARBA00010692"/>
    </source>
</evidence>
<evidence type="ECO:0000256" key="8">
    <source>
        <dbReference type="PIRNR" id="PIRNR016661"/>
    </source>
</evidence>
<dbReference type="GO" id="GO:0005886">
    <property type="term" value="C:plasma membrane"/>
    <property type="evidence" value="ECO:0007669"/>
    <property type="project" value="UniProtKB-SubCell"/>
</dbReference>
<dbReference type="Gene3D" id="1.10.1760.20">
    <property type="match status" value="1"/>
</dbReference>
<evidence type="ECO:0000313" key="11">
    <source>
        <dbReference type="Proteomes" id="UP000011021"/>
    </source>
</evidence>
<dbReference type="STRING" id="887898.HMPREF0551_1047"/>
<proteinExistence type="inferred from homology"/>
<keyword evidence="4 8" id="KW-1003">Cell membrane</keyword>
<dbReference type="EMBL" id="AEQP01000004">
    <property type="protein sequence ID" value="EFV95089.1"/>
    <property type="molecule type" value="Genomic_DNA"/>
</dbReference>
<comment type="similarity">
    <text evidence="2 8">Belongs to the BioY family.</text>
</comment>
<sequence length="200" mass="20977">MDRTLSRQSAQHISQVALFAALLAVLGLIPKIDLPFGVPITAQTLGIMLAGCLLGPWRGFQAVLLFVVAAALGLPVLSGGRGGLAPFMSPSAGYLYGFAPAAFVTGWMMLMLPRAHTAGRLAANAFIASMAGGLVFLHLTGIIGLTIFADMTFDKAFLADLAFVPGDTIKALLCALIVHTVARALPDWPFPGSESRATRR</sequence>
<comment type="caution">
    <text evidence="10">The sequence shown here is derived from an EMBL/GenBank/DDBJ whole genome shotgun (WGS) entry which is preliminary data.</text>
</comment>
<dbReference type="HOGENOM" id="CLU_077931_0_1_4"/>
<evidence type="ECO:0000256" key="3">
    <source>
        <dbReference type="ARBA" id="ARBA00022448"/>
    </source>
</evidence>
<protein>
    <recommendedName>
        <fullName evidence="8">Biotin transporter</fullName>
    </recommendedName>
</protein>
<evidence type="ECO:0000256" key="9">
    <source>
        <dbReference type="SAM" id="Phobius"/>
    </source>
</evidence>
<name>E7RWI5_9BURK</name>
<feature type="transmembrane region" description="Helical" evidence="9">
    <location>
        <begin position="62"/>
        <end position="80"/>
    </location>
</feature>
<dbReference type="InterPro" id="IPR003784">
    <property type="entry name" value="BioY"/>
</dbReference>
<keyword evidence="6 9" id="KW-1133">Transmembrane helix</keyword>
<comment type="subcellular location">
    <subcellularLocation>
        <location evidence="1 8">Cell membrane</location>
        <topology evidence="1 8">Multi-pass membrane protein</topology>
    </subcellularLocation>
</comment>
<reference evidence="10 11" key="1">
    <citation type="submission" date="2010-12" db="EMBL/GenBank/DDBJ databases">
        <authorList>
            <person name="Muzny D."/>
            <person name="Qin X."/>
            <person name="Deng J."/>
            <person name="Jiang H."/>
            <person name="Liu Y."/>
            <person name="Qu J."/>
            <person name="Song X.-Z."/>
            <person name="Zhang L."/>
            <person name="Thornton R."/>
            <person name="Coyle M."/>
            <person name="Francisco L."/>
            <person name="Jackson L."/>
            <person name="Javaid M."/>
            <person name="Korchina V."/>
            <person name="Kovar C."/>
            <person name="Mata R."/>
            <person name="Mathew T."/>
            <person name="Ngo R."/>
            <person name="Nguyen L."/>
            <person name="Nguyen N."/>
            <person name="Okwuonu G."/>
            <person name="Ongeri F."/>
            <person name="Pham C."/>
            <person name="Simmons D."/>
            <person name="Wilczek-Boney K."/>
            <person name="Hale W."/>
            <person name="Jakkamsetti A."/>
            <person name="Pham P."/>
            <person name="Ruth R."/>
            <person name="San Lucas F."/>
            <person name="Warren J."/>
            <person name="Zhang J."/>
            <person name="Zhao Z."/>
            <person name="Zhou C."/>
            <person name="Zhu D."/>
            <person name="Lee S."/>
            <person name="Bess C."/>
            <person name="Blankenburg K."/>
            <person name="Forbes L."/>
            <person name="Fu Q."/>
            <person name="Gubbala S."/>
            <person name="Hirani K."/>
            <person name="Jayaseelan J.C."/>
            <person name="Lara F."/>
            <person name="Munidasa M."/>
            <person name="Palculict T."/>
            <person name="Patil S."/>
            <person name="Pu L.-L."/>
            <person name="Saada N."/>
            <person name="Tang L."/>
            <person name="Weissenberger G."/>
            <person name="Zhu Y."/>
            <person name="Hemphill L."/>
            <person name="Shang Y."/>
            <person name="Youmans B."/>
            <person name="Ayvaz T."/>
            <person name="Ross M."/>
            <person name="Santibanez J."/>
            <person name="Aqrawi P."/>
            <person name="Gross S."/>
            <person name="Joshi V."/>
            <person name="Fowler G."/>
            <person name="Nazareth L."/>
            <person name="Reid J."/>
            <person name="Worley K."/>
            <person name="Petrosino J."/>
            <person name="Highlander S."/>
            <person name="Gibbs R."/>
        </authorList>
    </citation>
    <scope>NUCLEOTIDE SEQUENCE [LARGE SCALE GENOMIC DNA]</scope>
    <source>
        <strain evidence="10 11">ATCC 51599</strain>
    </source>
</reference>
<evidence type="ECO:0000256" key="7">
    <source>
        <dbReference type="ARBA" id="ARBA00023136"/>
    </source>
</evidence>
<dbReference type="PIRSF" id="PIRSF016661">
    <property type="entry name" value="BioY"/>
    <property type="match status" value="1"/>
</dbReference>
<feature type="transmembrane region" description="Helical" evidence="9">
    <location>
        <begin position="12"/>
        <end position="30"/>
    </location>
</feature>
<dbReference type="PANTHER" id="PTHR34295">
    <property type="entry name" value="BIOTIN TRANSPORTER BIOY"/>
    <property type="match status" value="1"/>
</dbReference>
<keyword evidence="5 9" id="KW-0812">Transmembrane</keyword>
<dbReference type="RefSeq" id="WP_005673263.1">
    <property type="nucleotide sequence ID" value="NZ_CP146288.1"/>
</dbReference>
<organism evidence="10 11">
    <name type="scientific">Lautropia mirabilis ATCC 51599</name>
    <dbReference type="NCBI Taxonomy" id="887898"/>
    <lineage>
        <taxon>Bacteria</taxon>
        <taxon>Pseudomonadati</taxon>
        <taxon>Pseudomonadota</taxon>
        <taxon>Betaproteobacteria</taxon>
        <taxon>Burkholderiales</taxon>
        <taxon>Burkholderiaceae</taxon>
        <taxon>Lautropia</taxon>
    </lineage>
</organism>
<evidence type="ECO:0000256" key="4">
    <source>
        <dbReference type="ARBA" id="ARBA00022475"/>
    </source>
</evidence>